<organism evidence="2 3">
    <name type="scientific">Nonomuraea angiospora</name>
    <dbReference type="NCBI Taxonomy" id="46172"/>
    <lineage>
        <taxon>Bacteria</taxon>
        <taxon>Bacillati</taxon>
        <taxon>Actinomycetota</taxon>
        <taxon>Actinomycetes</taxon>
        <taxon>Streptosporangiales</taxon>
        <taxon>Streptosporangiaceae</taxon>
        <taxon>Nonomuraea</taxon>
    </lineage>
</organism>
<keyword evidence="3" id="KW-1185">Reference proteome</keyword>
<dbReference type="Proteomes" id="UP000633509">
    <property type="component" value="Unassembled WGS sequence"/>
</dbReference>
<evidence type="ECO:0000313" key="3">
    <source>
        <dbReference type="Proteomes" id="UP000633509"/>
    </source>
</evidence>
<dbReference type="EMBL" id="JADBEK010000001">
    <property type="protein sequence ID" value="MBE1590971.1"/>
    <property type="molecule type" value="Genomic_DNA"/>
</dbReference>
<evidence type="ECO:0000256" key="1">
    <source>
        <dbReference type="SAM" id="MobiDB-lite"/>
    </source>
</evidence>
<gene>
    <name evidence="2" type="ORF">H4W80_009229</name>
</gene>
<sequence length="241" mass="24341">MDLGDPGSGPRRGLIADRRGKSRTLAHTAQGVAGGRGLSWGRAGHATAFRVGRGVGGCRCGSMGAARAGLPDGEGEHGASAPRAVPMPVRPARPVAESIRAGNRGVGACLLRPGNGRGGGVCPRAKQCGPRASEATRERGGGKGRGGSPSPKGGDRGGEPLPGLGQERRGRDDAGGFMCHGLWHEVLTLHSWGRLRGWVRGAGGGLPLRAPGVVTRSEQLMTGIDAGWLSAGGGMAAHRGV</sequence>
<reference evidence="2 3" key="1">
    <citation type="submission" date="2020-10" db="EMBL/GenBank/DDBJ databases">
        <title>Sequencing the genomes of 1000 actinobacteria strains.</title>
        <authorList>
            <person name="Klenk H.-P."/>
        </authorList>
    </citation>
    <scope>NUCLEOTIDE SEQUENCE [LARGE SCALE GENOMIC DNA]</scope>
    <source>
        <strain evidence="2 3">DSM 43173</strain>
    </source>
</reference>
<comment type="caution">
    <text evidence="2">The sequence shown here is derived from an EMBL/GenBank/DDBJ whole genome shotgun (WGS) entry which is preliminary data.</text>
</comment>
<feature type="region of interest" description="Disordered" evidence="1">
    <location>
        <begin position="117"/>
        <end position="172"/>
    </location>
</feature>
<protein>
    <submittedName>
        <fullName evidence="2">Uncharacterized protein</fullName>
    </submittedName>
</protein>
<proteinExistence type="predicted"/>
<feature type="region of interest" description="Disordered" evidence="1">
    <location>
        <begin position="1"/>
        <end position="21"/>
    </location>
</feature>
<evidence type="ECO:0000313" key="2">
    <source>
        <dbReference type="EMBL" id="MBE1590971.1"/>
    </source>
</evidence>
<name>A0ABR9MDH4_9ACTN</name>
<accession>A0ABR9MDH4</accession>